<dbReference type="RefSeq" id="WP_129622662.1">
    <property type="nucleotide sequence ID" value="NZ_LR215043.1"/>
</dbReference>
<organism evidence="5 6">
    <name type="scientific">Mycoplasmopsis columbinasalis</name>
    <dbReference type="NCBI Taxonomy" id="114880"/>
    <lineage>
        <taxon>Bacteria</taxon>
        <taxon>Bacillati</taxon>
        <taxon>Mycoplasmatota</taxon>
        <taxon>Mycoplasmoidales</taxon>
        <taxon>Metamycoplasmataceae</taxon>
        <taxon>Mycoplasmopsis</taxon>
    </lineage>
</organism>
<accession>A0A449B9F2</accession>
<dbReference type="PANTHER" id="PTHR10302:SF27">
    <property type="entry name" value="SINGLE-STRANDED DNA-BINDING PROTEIN"/>
    <property type="match status" value="1"/>
</dbReference>
<dbReference type="Pfam" id="PF00436">
    <property type="entry name" value="SSB"/>
    <property type="match status" value="1"/>
</dbReference>
<dbReference type="GO" id="GO:0003697">
    <property type="term" value="F:single-stranded DNA binding"/>
    <property type="evidence" value="ECO:0007669"/>
    <property type="project" value="UniProtKB-UniRule"/>
</dbReference>
<dbReference type="Proteomes" id="UP000290876">
    <property type="component" value="Chromosome"/>
</dbReference>
<evidence type="ECO:0000256" key="4">
    <source>
        <dbReference type="SAM" id="MobiDB-lite"/>
    </source>
</evidence>
<evidence type="ECO:0000313" key="6">
    <source>
        <dbReference type="Proteomes" id="UP000290876"/>
    </source>
</evidence>
<dbReference type="GO" id="GO:0009295">
    <property type="term" value="C:nucleoid"/>
    <property type="evidence" value="ECO:0007669"/>
    <property type="project" value="TreeGrafter"/>
</dbReference>
<sequence>MNLNRVILVGRISNDVRYFQTSTGVPYARFTIAITRRGNTQNENTDFVPVIAWRTQAEFVSRYLGKGDLISIEGTIQSSQYTDKNNVLVRAVDVAVDTINPLESREMRMARRSRQQGGNSLGASFRDQNSYTPRFRNNNWNNQTAQQDENPEMPEMVNSYQNVPDFSFRQPTSSHNNVEIKNDDDVDAVDDLFETETQLANFAKKTGNFSLPKIDADTDDETNNKTRKNRFDDLFSDEEEF</sequence>
<dbReference type="SUPFAM" id="SSF50249">
    <property type="entry name" value="Nucleic acid-binding proteins"/>
    <property type="match status" value="1"/>
</dbReference>
<dbReference type="PANTHER" id="PTHR10302">
    <property type="entry name" value="SINGLE-STRANDED DNA-BINDING PROTEIN"/>
    <property type="match status" value="1"/>
</dbReference>
<feature type="region of interest" description="Disordered" evidence="4">
    <location>
        <begin position="208"/>
        <end position="241"/>
    </location>
</feature>
<evidence type="ECO:0000256" key="3">
    <source>
        <dbReference type="RuleBase" id="RU000524"/>
    </source>
</evidence>
<keyword evidence="1 2" id="KW-0238">DNA-binding</keyword>
<dbReference type="GO" id="GO:0006260">
    <property type="term" value="P:DNA replication"/>
    <property type="evidence" value="ECO:0007669"/>
    <property type="project" value="InterPro"/>
</dbReference>
<evidence type="ECO:0000256" key="1">
    <source>
        <dbReference type="ARBA" id="ARBA00023125"/>
    </source>
</evidence>
<feature type="compositionally biased region" description="Polar residues" evidence="4">
    <location>
        <begin position="117"/>
        <end position="147"/>
    </location>
</feature>
<dbReference type="KEGG" id="mcob:NCTC10184_00006"/>
<dbReference type="Gene3D" id="2.40.50.140">
    <property type="entry name" value="Nucleic acid-binding proteins"/>
    <property type="match status" value="1"/>
</dbReference>
<dbReference type="EMBL" id="LR215043">
    <property type="protein sequence ID" value="VEU77796.1"/>
    <property type="molecule type" value="Genomic_DNA"/>
</dbReference>
<dbReference type="AlphaFoldDB" id="A0A449B9F2"/>
<gene>
    <name evidence="5" type="primary">ssb</name>
    <name evidence="5" type="ORF">NCTC10184_00006</name>
</gene>
<proteinExistence type="inferred from homology"/>
<evidence type="ECO:0000313" key="5">
    <source>
        <dbReference type="EMBL" id="VEU77796.1"/>
    </source>
</evidence>
<dbReference type="PROSITE" id="PS50935">
    <property type="entry name" value="SSB"/>
    <property type="match status" value="1"/>
</dbReference>
<dbReference type="HAMAP" id="MF_00984">
    <property type="entry name" value="SSB"/>
    <property type="match status" value="1"/>
</dbReference>
<feature type="region of interest" description="Disordered" evidence="4">
    <location>
        <begin position="112"/>
        <end position="147"/>
    </location>
</feature>
<keyword evidence="6" id="KW-1185">Reference proteome</keyword>
<dbReference type="NCBIfam" id="TIGR00621">
    <property type="entry name" value="ssb"/>
    <property type="match status" value="1"/>
</dbReference>
<dbReference type="CDD" id="cd04496">
    <property type="entry name" value="SSB_OBF"/>
    <property type="match status" value="1"/>
</dbReference>
<dbReference type="OrthoDB" id="9809878at2"/>
<dbReference type="InterPro" id="IPR012340">
    <property type="entry name" value="NA-bd_OB-fold"/>
</dbReference>
<comment type="caution">
    <text evidence="2">Lacks conserved residue(s) required for the propagation of feature annotation.</text>
</comment>
<evidence type="ECO:0000256" key="2">
    <source>
        <dbReference type="HAMAP-Rule" id="MF_00984"/>
    </source>
</evidence>
<comment type="subunit">
    <text evidence="2">Homotetramer.</text>
</comment>
<dbReference type="InterPro" id="IPR011344">
    <property type="entry name" value="ssDNA-bd"/>
</dbReference>
<dbReference type="InterPro" id="IPR000424">
    <property type="entry name" value="Primosome_PriB/ssb"/>
</dbReference>
<protein>
    <recommendedName>
        <fullName evidence="2 3">Single-stranded DNA-binding protein</fullName>
        <shortName evidence="2">SSB</shortName>
    </recommendedName>
</protein>
<name>A0A449B9F2_9BACT</name>
<reference evidence="5 6" key="1">
    <citation type="submission" date="2019-01" db="EMBL/GenBank/DDBJ databases">
        <authorList>
            <consortium name="Pathogen Informatics"/>
        </authorList>
    </citation>
    <scope>NUCLEOTIDE SEQUENCE [LARGE SCALE GENOMIC DNA]</scope>
    <source>
        <strain evidence="5 6">NCTC10184</strain>
    </source>
</reference>